<dbReference type="PANTHER" id="PTHR34220:SF7">
    <property type="entry name" value="SENSOR HISTIDINE KINASE YPDA"/>
    <property type="match status" value="1"/>
</dbReference>
<dbReference type="Gene3D" id="1.25.40.10">
    <property type="entry name" value="Tetratricopeptide repeat domain"/>
    <property type="match status" value="2"/>
</dbReference>
<keyword evidence="2" id="KW-0472">Membrane</keyword>
<keyword evidence="1" id="KW-0175">Coiled coil</keyword>
<dbReference type="KEGG" id="aup:AsAng_0052420"/>
<name>A0A915YJP6_9BACT</name>
<protein>
    <submittedName>
        <fullName evidence="5">Histidine kinase</fullName>
    </submittedName>
</protein>
<accession>A0A915YJP6</accession>
<evidence type="ECO:0000256" key="3">
    <source>
        <dbReference type="SAM" id="SignalP"/>
    </source>
</evidence>
<proteinExistence type="predicted"/>
<keyword evidence="2" id="KW-1133">Transmembrane helix</keyword>
<gene>
    <name evidence="5" type="ORF">AsAng_0052420</name>
</gene>
<keyword evidence="5" id="KW-0808">Transferase</keyword>
<dbReference type="InterPro" id="IPR036890">
    <property type="entry name" value="HATPase_C_sf"/>
</dbReference>
<dbReference type="GO" id="GO:0016020">
    <property type="term" value="C:membrane"/>
    <property type="evidence" value="ECO:0007669"/>
    <property type="project" value="InterPro"/>
</dbReference>
<feature type="transmembrane region" description="Helical" evidence="2">
    <location>
        <begin position="404"/>
        <end position="423"/>
    </location>
</feature>
<dbReference type="InterPro" id="IPR050640">
    <property type="entry name" value="Bact_2-comp_sensor_kinase"/>
</dbReference>
<organism evidence="5 6">
    <name type="scientific">Aureispira anguillae</name>
    <dbReference type="NCBI Taxonomy" id="2864201"/>
    <lineage>
        <taxon>Bacteria</taxon>
        <taxon>Pseudomonadati</taxon>
        <taxon>Bacteroidota</taxon>
        <taxon>Saprospiria</taxon>
        <taxon>Saprospirales</taxon>
        <taxon>Saprospiraceae</taxon>
        <taxon>Aureispira</taxon>
    </lineage>
</organism>
<reference evidence="5" key="1">
    <citation type="submission" date="2022-09" db="EMBL/GenBank/DDBJ databases">
        <title>Aureispira anguillicida sp. nov., isolated from Leptocephalus of Japanese eel Anguilla japonica.</title>
        <authorList>
            <person name="Yuasa K."/>
            <person name="Mekata T."/>
            <person name="Ikunari K."/>
        </authorList>
    </citation>
    <scope>NUCLEOTIDE SEQUENCE</scope>
    <source>
        <strain evidence="5">EL160426</strain>
    </source>
</reference>
<dbReference type="Proteomes" id="UP001060919">
    <property type="component" value="Chromosome"/>
</dbReference>
<dbReference type="InterPro" id="IPR011990">
    <property type="entry name" value="TPR-like_helical_dom_sf"/>
</dbReference>
<evidence type="ECO:0000313" key="5">
    <source>
        <dbReference type="EMBL" id="BDS14462.1"/>
    </source>
</evidence>
<dbReference type="SUPFAM" id="SSF48452">
    <property type="entry name" value="TPR-like"/>
    <property type="match status" value="2"/>
</dbReference>
<evidence type="ECO:0000256" key="2">
    <source>
        <dbReference type="SAM" id="Phobius"/>
    </source>
</evidence>
<dbReference type="Gene3D" id="3.30.565.10">
    <property type="entry name" value="Histidine kinase-like ATPase, C-terminal domain"/>
    <property type="match status" value="1"/>
</dbReference>
<dbReference type="SUPFAM" id="SSF55874">
    <property type="entry name" value="ATPase domain of HSP90 chaperone/DNA topoisomerase II/histidine kinase"/>
    <property type="match status" value="1"/>
</dbReference>
<keyword evidence="6" id="KW-1185">Reference proteome</keyword>
<feature type="signal peptide" evidence="3">
    <location>
        <begin position="1"/>
        <end position="20"/>
    </location>
</feature>
<evidence type="ECO:0000259" key="4">
    <source>
        <dbReference type="Pfam" id="PF06580"/>
    </source>
</evidence>
<keyword evidence="3" id="KW-0732">Signal</keyword>
<dbReference type="PANTHER" id="PTHR34220">
    <property type="entry name" value="SENSOR HISTIDINE KINASE YPDA"/>
    <property type="match status" value="1"/>
</dbReference>
<sequence>MLKFNFLFLFLISFCSIGIAQQDNLPLDSLQYLIESTKEPLRKAKLYDKLASKFIYKDTDKALEYATKGFALVAKKDTSTVADFHNLIGVILGEFGNEKQIKEGLLHLDTALVLYTQLDDQLGRLKILSNQGGLYRSLYKHDLALKSFHKGVLLAKELGDTSGITQNLSGIAGVYLAKKEVDKSLEYIKKAYTIEQKYTKNKADLVAYTYNIGHIYYMTEVFDSSLYYLNLSLNYLGNNKNSSIEGVIYERISSVYQKQEKLDTAIWYINKSLKLAEDLNNESLKVKASTTLAKIFFQKGNWEKSIFYAQKNLASAKESGNYMQQAINLEVLTESYVALKDFKMAYSYQSKLVEVEELLMDKKQREHIDELELQYESYKKEQENKLLASERDVQKYKAERNEQFSYAMFLALILVVLIAYGVYKRTKLVAKERTTKLKHQLLRNQMNPHFIFNALIAIQSFVYKNEPKETDKYLSAFSKLMRGILENSTHEYISLEKELKWLKSYFQLQALRFDHEFDYEIVVDPNVDIYNTLIPPMLTQPFIENALEHGLKNIDYKGKIDLSFEEENSALKITIRDNGVGIKLGNAVKKKDEHNSLATVITKERLQFLNKKATSRIYFEINPLQPKGTLVSFKIPLKYT</sequence>
<keyword evidence="5" id="KW-0418">Kinase</keyword>
<dbReference type="SMART" id="SM00028">
    <property type="entry name" value="TPR"/>
    <property type="match status" value="5"/>
</dbReference>
<feature type="domain" description="Signal transduction histidine kinase internal region" evidence="4">
    <location>
        <begin position="439"/>
        <end position="516"/>
    </location>
</feature>
<dbReference type="RefSeq" id="WP_264789675.1">
    <property type="nucleotide sequence ID" value="NZ_AP026867.1"/>
</dbReference>
<dbReference type="InterPro" id="IPR019734">
    <property type="entry name" value="TPR_rpt"/>
</dbReference>
<dbReference type="InterPro" id="IPR010559">
    <property type="entry name" value="Sig_transdc_His_kin_internal"/>
</dbReference>
<dbReference type="GO" id="GO:0000155">
    <property type="term" value="F:phosphorelay sensor kinase activity"/>
    <property type="evidence" value="ECO:0007669"/>
    <property type="project" value="InterPro"/>
</dbReference>
<evidence type="ECO:0000256" key="1">
    <source>
        <dbReference type="SAM" id="Coils"/>
    </source>
</evidence>
<dbReference type="Pfam" id="PF06580">
    <property type="entry name" value="His_kinase"/>
    <property type="match status" value="1"/>
</dbReference>
<feature type="chain" id="PRO_5037506978" evidence="3">
    <location>
        <begin position="21"/>
        <end position="640"/>
    </location>
</feature>
<keyword evidence="2" id="KW-0812">Transmembrane</keyword>
<evidence type="ECO:0000313" key="6">
    <source>
        <dbReference type="Proteomes" id="UP001060919"/>
    </source>
</evidence>
<dbReference type="EMBL" id="AP026867">
    <property type="protein sequence ID" value="BDS14462.1"/>
    <property type="molecule type" value="Genomic_DNA"/>
</dbReference>
<dbReference type="AlphaFoldDB" id="A0A915YJP6"/>
<feature type="coiled-coil region" evidence="1">
    <location>
        <begin position="361"/>
        <end position="399"/>
    </location>
</feature>